<evidence type="ECO:0000256" key="4">
    <source>
        <dbReference type="ARBA" id="ARBA00021268"/>
    </source>
</evidence>
<protein>
    <recommendedName>
        <fullName evidence="4">Histone acetyltransferase type B catalytic subunit</fullName>
        <ecNumber evidence="3">2.3.1.48</ecNumber>
    </recommendedName>
</protein>
<keyword evidence="7" id="KW-0234">DNA repair</keyword>
<dbReference type="GO" id="GO:0000781">
    <property type="term" value="C:chromosome, telomeric region"/>
    <property type="evidence" value="ECO:0007669"/>
    <property type="project" value="GOC"/>
</dbReference>
<dbReference type="HOGENOM" id="CLU_036024_2_1_1"/>
<evidence type="ECO:0000313" key="13">
    <source>
        <dbReference type="EMBL" id="CCF56486.1"/>
    </source>
</evidence>
<dbReference type="EMBL" id="HE650822">
    <property type="protein sequence ID" value="CCF56486.1"/>
    <property type="molecule type" value="Genomic_DNA"/>
</dbReference>
<dbReference type="GO" id="GO:0004402">
    <property type="term" value="F:histone acetyltransferase activity"/>
    <property type="evidence" value="ECO:0007669"/>
    <property type="project" value="EnsemblFungi"/>
</dbReference>
<dbReference type="STRING" id="1071382.H2AQ36"/>
<proteinExistence type="inferred from homology"/>
<dbReference type="FunCoup" id="H2AQ36">
    <property type="interactions" value="1255"/>
</dbReference>
<dbReference type="GO" id="GO:0031509">
    <property type="term" value="P:subtelomeric heterochromatin formation"/>
    <property type="evidence" value="ECO:0007669"/>
    <property type="project" value="EnsemblFungi"/>
</dbReference>
<dbReference type="InterPro" id="IPR037113">
    <property type="entry name" value="Hat1_N_sf"/>
</dbReference>
<dbReference type="PANTHER" id="PTHR12046">
    <property type="entry name" value="HISTONE ACETYLTRANSFERASE TYPE B CATALYTIC SUBUNIT"/>
    <property type="match status" value="1"/>
</dbReference>
<dbReference type="OrthoDB" id="10253098at2759"/>
<feature type="domain" description="N-acetyltransferase" evidence="11">
    <location>
        <begin position="177"/>
        <end position="265"/>
    </location>
</feature>
<evidence type="ECO:0000256" key="9">
    <source>
        <dbReference type="ARBA" id="ARBA00023315"/>
    </source>
</evidence>
<name>H2AQ36_KAZAF</name>
<organism evidence="13 14">
    <name type="scientific">Kazachstania africana (strain ATCC 22294 / BCRC 22015 / CBS 2517 / CECT 1963 / NBRC 1671 / NRRL Y-8276)</name>
    <name type="common">Yeast</name>
    <name type="synonym">Kluyveromyces africanus</name>
    <dbReference type="NCBI Taxonomy" id="1071382"/>
    <lineage>
        <taxon>Eukaryota</taxon>
        <taxon>Fungi</taxon>
        <taxon>Dikarya</taxon>
        <taxon>Ascomycota</taxon>
        <taxon>Saccharomycotina</taxon>
        <taxon>Saccharomycetes</taxon>
        <taxon>Saccharomycetales</taxon>
        <taxon>Saccharomycetaceae</taxon>
        <taxon>Kazachstania</taxon>
    </lineage>
</organism>
<dbReference type="InterPro" id="IPR013523">
    <property type="entry name" value="Hist_AcTrfase_HAT1_C"/>
</dbReference>
<dbReference type="GO" id="GO:0003682">
    <property type="term" value="F:chromatin binding"/>
    <property type="evidence" value="ECO:0007669"/>
    <property type="project" value="EnsemblFungi"/>
</dbReference>
<dbReference type="Pfam" id="PF10394">
    <property type="entry name" value="Hat1_N"/>
    <property type="match status" value="1"/>
</dbReference>
<evidence type="ECO:0000256" key="8">
    <source>
        <dbReference type="ARBA" id="ARBA00023242"/>
    </source>
</evidence>
<dbReference type="GeneID" id="13882789"/>
<keyword evidence="6" id="KW-0227">DNA damage</keyword>
<dbReference type="InterPro" id="IPR017380">
    <property type="entry name" value="Hist_AcTrfase_B-typ_cat-su"/>
</dbReference>
<evidence type="ECO:0000256" key="5">
    <source>
        <dbReference type="ARBA" id="ARBA00022679"/>
    </source>
</evidence>
<evidence type="ECO:0000313" key="14">
    <source>
        <dbReference type="Proteomes" id="UP000005220"/>
    </source>
</evidence>
<dbReference type="GO" id="GO:0000123">
    <property type="term" value="C:histone acetyltransferase complex"/>
    <property type="evidence" value="ECO:0007669"/>
    <property type="project" value="EnsemblFungi"/>
</dbReference>
<dbReference type="Gene3D" id="1.10.10.390">
    <property type="match status" value="1"/>
</dbReference>
<evidence type="ECO:0000256" key="2">
    <source>
        <dbReference type="ARBA" id="ARBA00010543"/>
    </source>
</evidence>
<keyword evidence="5" id="KW-0808">Transferase</keyword>
<evidence type="ECO:0000256" key="6">
    <source>
        <dbReference type="ARBA" id="ARBA00022763"/>
    </source>
</evidence>
<dbReference type="GO" id="GO:0042393">
    <property type="term" value="F:histone binding"/>
    <property type="evidence" value="ECO:0007669"/>
    <property type="project" value="InterPro"/>
</dbReference>
<reference evidence="13 14" key="1">
    <citation type="journal article" date="2011" name="Proc. Natl. Acad. Sci. U.S.A.">
        <title>Evolutionary erosion of yeast sex chromosomes by mating-type switching accidents.</title>
        <authorList>
            <person name="Gordon J.L."/>
            <person name="Armisen D."/>
            <person name="Proux-Wera E."/>
            <person name="Oheigeartaigh S.S."/>
            <person name="Byrne K.P."/>
            <person name="Wolfe K.H."/>
        </authorList>
    </citation>
    <scope>NUCLEOTIDE SEQUENCE [LARGE SCALE GENOMIC DNA]</scope>
    <source>
        <strain evidence="14">ATCC 22294 / BCRC 22015 / CBS 2517 / CECT 1963 / NBRC 1671 / NRRL Y-8276</strain>
    </source>
</reference>
<sequence>MDGFRPETWTISSNEALKISIIDEEDKAIQFKPLFTYPIYGDKEEIFGFKDLVIHLVFDSITMKPFLNIKCESILNDDVSIERDVKEKIMKFLPVDDIIYKDEIKWIDCFQDERSRYTLPDSKFKVDEYELKGEIFGVYKFKLNGYSDNKINKLFKRIQIFTLLFIEAATYINYEDEPNWELYVTFNMQNKKFIGFATSYKYWQYEGNETFDKDTRYKYNGKISQFLILPPYQHCGHGSLLYESLYKGWLKDDGIIEITVEDPNENFDDLRDRNDLKMLSREGFFQELYDKVDEKELLDTEWIDDKRLKYKIEKRQFDRIIEMILLHMGLVTNFERQVKMRIYLKNYESLMEFEDDEDKKNAIMQSFDLLKEDYERILSACEF</sequence>
<feature type="domain" description="Histone acetyl transferase HAT1 N-terminal" evidence="12">
    <location>
        <begin position="9"/>
        <end position="167"/>
    </location>
</feature>
<dbReference type="KEGG" id="kaf:KAFR_0B01870"/>
<dbReference type="Pfam" id="PF21184">
    <property type="entry name" value="HAT1_C_fung"/>
    <property type="match status" value="1"/>
</dbReference>
<dbReference type="GO" id="GO:0005634">
    <property type="term" value="C:nucleus"/>
    <property type="evidence" value="ECO:0007669"/>
    <property type="project" value="UniProtKB-SubCell"/>
</dbReference>
<evidence type="ECO:0000256" key="3">
    <source>
        <dbReference type="ARBA" id="ARBA00013184"/>
    </source>
</evidence>
<dbReference type="InterPro" id="IPR016181">
    <property type="entry name" value="Acyl_CoA_acyltransferase"/>
</dbReference>
<dbReference type="InParanoid" id="H2AQ36"/>
<comment type="similarity">
    <text evidence="2">Belongs to the HAT1 family.</text>
</comment>
<dbReference type="GO" id="GO:0006302">
    <property type="term" value="P:double-strand break repair"/>
    <property type="evidence" value="ECO:0007669"/>
    <property type="project" value="EnsemblFungi"/>
</dbReference>
<accession>H2AQ36</accession>
<dbReference type="RefSeq" id="XP_003955621.1">
    <property type="nucleotide sequence ID" value="XM_003955572.1"/>
</dbReference>
<gene>
    <name evidence="13" type="primary">KAFR0B01870</name>
    <name evidence="13" type="ORF">KAFR_0B01870</name>
</gene>
<dbReference type="AlphaFoldDB" id="H2AQ36"/>
<dbReference type="Gene3D" id="3.90.360.10">
    <property type="entry name" value="Histone acetyl transferase 1 (HAT1), N-terminal domain"/>
    <property type="match status" value="1"/>
</dbReference>
<dbReference type="InterPro" id="IPR019467">
    <property type="entry name" value="Hat1_N"/>
</dbReference>
<dbReference type="Pfam" id="PF00583">
    <property type="entry name" value="Acetyltransf_1"/>
    <property type="match status" value="1"/>
</dbReference>
<evidence type="ECO:0000259" key="11">
    <source>
        <dbReference type="Pfam" id="PF00583"/>
    </source>
</evidence>
<dbReference type="Proteomes" id="UP000005220">
    <property type="component" value="Chromosome 2"/>
</dbReference>
<dbReference type="eggNOG" id="KOG2696">
    <property type="taxonomic scope" value="Eukaryota"/>
</dbReference>
<keyword evidence="14" id="KW-1185">Reference proteome</keyword>
<dbReference type="SUPFAM" id="SSF55729">
    <property type="entry name" value="Acyl-CoA N-acyltransferases (Nat)"/>
    <property type="match status" value="1"/>
</dbReference>
<comment type="catalytic activity">
    <reaction evidence="10">
        <text>L-lysyl-[protein] + acetyl-CoA = N(6)-acetyl-L-lysyl-[protein] + CoA + H(+)</text>
        <dbReference type="Rhea" id="RHEA:45948"/>
        <dbReference type="Rhea" id="RHEA-COMP:9752"/>
        <dbReference type="Rhea" id="RHEA-COMP:10731"/>
        <dbReference type="ChEBI" id="CHEBI:15378"/>
        <dbReference type="ChEBI" id="CHEBI:29969"/>
        <dbReference type="ChEBI" id="CHEBI:57287"/>
        <dbReference type="ChEBI" id="CHEBI:57288"/>
        <dbReference type="ChEBI" id="CHEBI:61930"/>
        <dbReference type="EC" id="2.3.1.48"/>
    </reaction>
</comment>
<comment type="subcellular location">
    <subcellularLocation>
        <location evidence="1">Nucleus</location>
    </subcellularLocation>
</comment>
<evidence type="ECO:0000256" key="7">
    <source>
        <dbReference type="ARBA" id="ARBA00023204"/>
    </source>
</evidence>
<evidence type="ECO:0000259" key="12">
    <source>
        <dbReference type="Pfam" id="PF10394"/>
    </source>
</evidence>
<evidence type="ECO:0000256" key="1">
    <source>
        <dbReference type="ARBA" id="ARBA00004123"/>
    </source>
</evidence>
<dbReference type="InterPro" id="IPR000182">
    <property type="entry name" value="GNAT_dom"/>
</dbReference>
<dbReference type="EC" id="2.3.1.48" evidence="3"/>
<dbReference type="Gene3D" id="3.40.630.30">
    <property type="match status" value="1"/>
</dbReference>
<keyword evidence="8" id="KW-0539">Nucleus</keyword>
<dbReference type="GO" id="GO:0005737">
    <property type="term" value="C:cytoplasm"/>
    <property type="evidence" value="ECO:0007669"/>
    <property type="project" value="EnsemblFungi"/>
</dbReference>
<keyword evidence="9" id="KW-0012">Acyltransferase</keyword>
<evidence type="ECO:0000256" key="10">
    <source>
        <dbReference type="ARBA" id="ARBA00048017"/>
    </source>
</evidence>